<dbReference type="InterPro" id="IPR027417">
    <property type="entry name" value="P-loop_NTPase"/>
</dbReference>
<dbReference type="EMBL" id="BLBS01000048">
    <property type="protein sequence ID" value="GET91380.1"/>
    <property type="molecule type" value="Genomic_DNA"/>
</dbReference>
<reference evidence="5" key="1">
    <citation type="submission" date="2019-11" db="EMBL/GenBank/DDBJ databases">
        <title>Leishmania tarentolae CDS.</title>
        <authorList>
            <person name="Goto Y."/>
            <person name="Yamagishi J."/>
        </authorList>
    </citation>
    <scope>NUCLEOTIDE SEQUENCE [LARGE SCALE GENOMIC DNA]</scope>
    <source>
        <strain evidence="5">Parrot Tar II</strain>
    </source>
</reference>
<dbReference type="OrthoDB" id="9989112at2759"/>
<evidence type="ECO:0000256" key="2">
    <source>
        <dbReference type="ARBA" id="ARBA00022741"/>
    </source>
</evidence>
<dbReference type="GO" id="GO:0003924">
    <property type="term" value="F:GTPase activity"/>
    <property type="evidence" value="ECO:0007669"/>
    <property type="project" value="InterPro"/>
</dbReference>
<evidence type="ECO:0000313" key="5">
    <source>
        <dbReference type="EMBL" id="GET91380.1"/>
    </source>
</evidence>
<keyword evidence="2" id="KW-0547">Nucleotide-binding</keyword>
<name>A0A640KNS0_LEITA</name>
<feature type="compositionally biased region" description="Polar residues" evidence="4">
    <location>
        <begin position="255"/>
        <end position="273"/>
    </location>
</feature>
<dbReference type="InterPro" id="IPR005225">
    <property type="entry name" value="Small_GTP-bd"/>
</dbReference>
<protein>
    <submittedName>
        <fullName evidence="5">Ras-related rab-4, putative</fullName>
    </submittedName>
</protein>
<dbReference type="SMART" id="SM00175">
    <property type="entry name" value="RAB"/>
    <property type="match status" value="1"/>
</dbReference>
<dbReference type="Proteomes" id="UP000419144">
    <property type="component" value="Unassembled WGS sequence"/>
</dbReference>
<dbReference type="InterPro" id="IPR050209">
    <property type="entry name" value="Rab_GTPases_membrane_traffic"/>
</dbReference>
<dbReference type="PROSITE" id="PS51421">
    <property type="entry name" value="RAS"/>
    <property type="match status" value="1"/>
</dbReference>
<evidence type="ECO:0000256" key="1">
    <source>
        <dbReference type="ARBA" id="ARBA00006270"/>
    </source>
</evidence>
<dbReference type="AlphaFoldDB" id="A0A640KNS0"/>
<sequence length="273" mass="30470">MIYTSVPFFSTHFYFPCLFFSRAFPWRAIALKGNLLCCRQLVTLNLRSWQGILDTGVCFRCFILRKVVDRMSDKYHQLMKLIIIGDSGVGKSCLLHRFIEDTFSEEQTQTIGIEYGAKIIDFGGAKVKLQIWDTAGQERYKSVTRSYYRGATGCLIVYDVNSRSSYESVPQWLSDVRQLAGSDVVVMLIGNKIDRANGNSTRAVHHNEASLYAQQNGLLHFETSAATGQFVSEAFLRVAKSAVSLVSDAGPESDGQLNQDTTAKNSYLSSCSC</sequence>
<accession>A0A640KNS0</accession>
<dbReference type="PANTHER" id="PTHR47979">
    <property type="entry name" value="DRAB11-RELATED"/>
    <property type="match status" value="1"/>
</dbReference>
<dbReference type="GO" id="GO:0005525">
    <property type="term" value="F:GTP binding"/>
    <property type="evidence" value="ECO:0007669"/>
    <property type="project" value="UniProtKB-KW"/>
</dbReference>
<evidence type="ECO:0000256" key="3">
    <source>
        <dbReference type="ARBA" id="ARBA00023134"/>
    </source>
</evidence>
<dbReference type="NCBIfam" id="TIGR00231">
    <property type="entry name" value="small_GTP"/>
    <property type="match status" value="1"/>
</dbReference>
<comment type="caution">
    <text evidence="5">The sequence shown here is derived from an EMBL/GenBank/DDBJ whole genome shotgun (WGS) entry which is preliminary data.</text>
</comment>
<dbReference type="SMART" id="SM00176">
    <property type="entry name" value="RAN"/>
    <property type="match status" value="1"/>
</dbReference>
<dbReference type="FunFam" id="3.40.50.300:FF:001072">
    <property type="entry name" value="Rab family GTPase"/>
    <property type="match status" value="1"/>
</dbReference>
<dbReference type="Pfam" id="PF00071">
    <property type="entry name" value="Ras"/>
    <property type="match status" value="1"/>
</dbReference>
<proteinExistence type="inferred from homology"/>
<dbReference type="CDD" id="cd00154">
    <property type="entry name" value="Rab"/>
    <property type="match status" value="1"/>
</dbReference>
<dbReference type="Gene3D" id="3.40.50.300">
    <property type="entry name" value="P-loop containing nucleotide triphosphate hydrolases"/>
    <property type="match status" value="1"/>
</dbReference>
<dbReference type="PROSITE" id="PS51419">
    <property type="entry name" value="RAB"/>
    <property type="match status" value="1"/>
</dbReference>
<organism evidence="5 6">
    <name type="scientific">Leishmania tarentolae</name>
    <name type="common">Sauroleishmania tarentolae</name>
    <dbReference type="NCBI Taxonomy" id="5689"/>
    <lineage>
        <taxon>Eukaryota</taxon>
        <taxon>Discoba</taxon>
        <taxon>Euglenozoa</taxon>
        <taxon>Kinetoplastea</taxon>
        <taxon>Metakinetoplastina</taxon>
        <taxon>Trypanosomatida</taxon>
        <taxon>Trypanosomatidae</taxon>
        <taxon>Leishmaniinae</taxon>
        <taxon>Leishmania</taxon>
        <taxon>lizard Leishmania</taxon>
    </lineage>
</organism>
<keyword evidence="3" id="KW-0342">GTP-binding</keyword>
<dbReference type="InterPro" id="IPR001806">
    <property type="entry name" value="Small_GTPase"/>
</dbReference>
<evidence type="ECO:0000256" key="4">
    <source>
        <dbReference type="SAM" id="MobiDB-lite"/>
    </source>
</evidence>
<dbReference type="SMART" id="SM00173">
    <property type="entry name" value="RAS"/>
    <property type="match status" value="1"/>
</dbReference>
<dbReference type="PRINTS" id="PR00449">
    <property type="entry name" value="RASTRNSFRMNG"/>
</dbReference>
<dbReference type="PROSITE" id="PS51420">
    <property type="entry name" value="RHO"/>
    <property type="match status" value="1"/>
</dbReference>
<evidence type="ECO:0000313" key="6">
    <source>
        <dbReference type="Proteomes" id="UP000419144"/>
    </source>
</evidence>
<feature type="region of interest" description="Disordered" evidence="4">
    <location>
        <begin position="248"/>
        <end position="273"/>
    </location>
</feature>
<keyword evidence="6" id="KW-1185">Reference proteome</keyword>
<gene>
    <name evidence="5" type="ORF">LtaPh_3205400</name>
</gene>
<comment type="similarity">
    <text evidence="1">Belongs to the small GTPase superfamily. Rab family.</text>
</comment>
<dbReference type="SUPFAM" id="SSF52540">
    <property type="entry name" value="P-loop containing nucleoside triphosphate hydrolases"/>
    <property type="match status" value="1"/>
</dbReference>
<dbReference type="VEuPathDB" id="TriTrypDB:LtaPh_3205400"/>
<dbReference type="SMART" id="SM00174">
    <property type="entry name" value="RHO"/>
    <property type="match status" value="1"/>
</dbReference>